<keyword evidence="1" id="KW-0472">Membrane</keyword>
<dbReference type="AlphaFoldDB" id="A0A0E9W7H9"/>
<protein>
    <submittedName>
        <fullName evidence="2">Uncharacterized protein</fullName>
    </submittedName>
</protein>
<accession>A0A0E9W7H9</accession>
<feature type="transmembrane region" description="Helical" evidence="1">
    <location>
        <begin position="21"/>
        <end position="41"/>
    </location>
</feature>
<keyword evidence="1" id="KW-0812">Transmembrane</keyword>
<evidence type="ECO:0000256" key="1">
    <source>
        <dbReference type="SAM" id="Phobius"/>
    </source>
</evidence>
<dbReference type="EMBL" id="GBXM01022331">
    <property type="protein sequence ID" value="JAH86246.1"/>
    <property type="molecule type" value="Transcribed_RNA"/>
</dbReference>
<keyword evidence="1" id="KW-1133">Transmembrane helix</keyword>
<reference evidence="2" key="1">
    <citation type="submission" date="2014-11" db="EMBL/GenBank/DDBJ databases">
        <authorList>
            <person name="Amaro Gonzalez C."/>
        </authorList>
    </citation>
    <scope>NUCLEOTIDE SEQUENCE</scope>
</reference>
<reference evidence="2" key="2">
    <citation type="journal article" date="2015" name="Fish Shellfish Immunol.">
        <title>Early steps in the European eel (Anguilla anguilla)-Vibrio vulnificus interaction in the gills: Role of the RtxA13 toxin.</title>
        <authorList>
            <person name="Callol A."/>
            <person name="Pajuelo D."/>
            <person name="Ebbesson L."/>
            <person name="Teles M."/>
            <person name="MacKenzie S."/>
            <person name="Amaro C."/>
        </authorList>
    </citation>
    <scope>NUCLEOTIDE SEQUENCE</scope>
</reference>
<name>A0A0E9W7H9_ANGAN</name>
<evidence type="ECO:0000313" key="2">
    <source>
        <dbReference type="EMBL" id="JAH86246.1"/>
    </source>
</evidence>
<sequence>MCLETFLKKRKVERKCLTIPLLQSSLYMLSVLRCAMMVLLMV</sequence>
<proteinExistence type="predicted"/>
<organism evidence="2">
    <name type="scientific">Anguilla anguilla</name>
    <name type="common">European freshwater eel</name>
    <name type="synonym">Muraena anguilla</name>
    <dbReference type="NCBI Taxonomy" id="7936"/>
    <lineage>
        <taxon>Eukaryota</taxon>
        <taxon>Metazoa</taxon>
        <taxon>Chordata</taxon>
        <taxon>Craniata</taxon>
        <taxon>Vertebrata</taxon>
        <taxon>Euteleostomi</taxon>
        <taxon>Actinopterygii</taxon>
        <taxon>Neopterygii</taxon>
        <taxon>Teleostei</taxon>
        <taxon>Anguilliformes</taxon>
        <taxon>Anguillidae</taxon>
        <taxon>Anguilla</taxon>
    </lineage>
</organism>